<dbReference type="Pfam" id="PF11737">
    <property type="entry name" value="DUF3300"/>
    <property type="match status" value="1"/>
</dbReference>
<evidence type="ECO:0000256" key="2">
    <source>
        <dbReference type="SAM" id="Phobius"/>
    </source>
</evidence>
<proteinExistence type="predicted"/>
<sequence length="380" mass="40512">MKTPVGRRKKIISSFIPYTVAFLLITGAASLWVSPLHGQDAAPAAQAPPPGMGQPTSAPLTPEQLQDLVSPIALYPDALVAQILAASTYPTQIVEAERFLQQNPNLTGAALGTQVNQQDWDPSVKALTQFPSVLADLDKNLSWTSELGDANYNQQADVMAAVQFMRGKAQAAGNLKTTPQQNVTNDGSTVVIQPANPDVVYVPDYDPELAYGYPIGLWPGFYPWWDVDGPYLSFGIGFGIEPFFGYGWGWNAWGFDWRHRGLMYGGGRYAFQSHAFYDRNAYFHGNYRGGQSFARGDRSLRGFSGQAGRENSGRNNSGRENGGRQNGGARQGAFGGISRGGDARGFSSRGMSSMGGGMRGGGGGMRGGGGGMHGGGGGHR</sequence>
<dbReference type="Proteomes" id="UP000538666">
    <property type="component" value="Unassembled WGS sequence"/>
</dbReference>
<accession>A0A841JZE1</accession>
<gene>
    <name evidence="3" type="ORF">HNQ77_001747</name>
</gene>
<dbReference type="EMBL" id="JACHEK010000003">
    <property type="protein sequence ID" value="MBB6143798.1"/>
    <property type="molecule type" value="Genomic_DNA"/>
</dbReference>
<keyword evidence="2" id="KW-1133">Transmembrane helix</keyword>
<dbReference type="PANTHER" id="PTHR40269">
    <property type="entry name" value="OUTER MEMBRANE PROTEIN-RELATED"/>
    <property type="match status" value="1"/>
</dbReference>
<dbReference type="PANTHER" id="PTHR40269:SF1">
    <property type="entry name" value="OUTER MEMBRANE PROTEIN"/>
    <property type="match status" value="1"/>
</dbReference>
<protein>
    <recommendedName>
        <fullName evidence="5">DUF3300 domain-containing protein</fullName>
    </recommendedName>
</protein>
<organism evidence="3 4">
    <name type="scientific">Silvibacterium bohemicum</name>
    <dbReference type="NCBI Taxonomy" id="1577686"/>
    <lineage>
        <taxon>Bacteria</taxon>
        <taxon>Pseudomonadati</taxon>
        <taxon>Acidobacteriota</taxon>
        <taxon>Terriglobia</taxon>
        <taxon>Terriglobales</taxon>
        <taxon>Acidobacteriaceae</taxon>
        <taxon>Silvibacterium</taxon>
    </lineage>
</organism>
<evidence type="ECO:0008006" key="5">
    <source>
        <dbReference type="Google" id="ProtNLM"/>
    </source>
</evidence>
<keyword evidence="2" id="KW-0472">Membrane</keyword>
<evidence type="ECO:0000313" key="4">
    <source>
        <dbReference type="Proteomes" id="UP000538666"/>
    </source>
</evidence>
<dbReference type="AlphaFoldDB" id="A0A841JZE1"/>
<feature type="region of interest" description="Disordered" evidence="1">
    <location>
        <begin position="298"/>
        <end position="380"/>
    </location>
</feature>
<feature type="region of interest" description="Disordered" evidence="1">
    <location>
        <begin position="40"/>
        <end position="61"/>
    </location>
</feature>
<comment type="caution">
    <text evidence="3">The sequence shown here is derived from an EMBL/GenBank/DDBJ whole genome shotgun (WGS) entry which is preliminary data.</text>
</comment>
<name>A0A841JZE1_9BACT</name>
<reference evidence="3 4" key="1">
    <citation type="submission" date="2020-08" db="EMBL/GenBank/DDBJ databases">
        <title>Genomic Encyclopedia of Type Strains, Phase IV (KMG-IV): sequencing the most valuable type-strain genomes for metagenomic binning, comparative biology and taxonomic classification.</title>
        <authorList>
            <person name="Goeker M."/>
        </authorList>
    </citation>
    <scope>NUCLEOTIDE SEQUENCE [LARGE SCALE GENOMIC DNA]</scope>
    <source>
        <strain evidence="3 4">DSM 103733</strain>
    </source>
</reference>
<dbReference type="InterPro" id="IPR021728">
    <property type="entry name" value="DUF3300"/>
</dbReference>
<feature type="transmembrane region" description="Helical" evidence="2">
    <location>
        <begin position="12"/>
        <end position="33"/>
    </location>
</feature>
<feature type="compositionally biased region" description="Gly residues" evidence="1">
    <location>
        <begin position="324"/>
        <end position="339"/>
    </location>
</feature>
<evidence type="ECO:0000256" key="1">
    <source>
        <dbReference type="SAM" id="MobiDB-lite"/>
    </source>
</evidence>
<feature type="compositionally biased region" description="Low complexity" evidence="1">
    <location>
        <begin position="308"/>
        <end position="319"/>
    </location>
</feature>
<evidence type="ECO:0000313" key="3">
    <source>
        <dbReference type="EMBL" id="MBB6143798.1"/>
    </source>
</evidence>
<keyword evidence="4" id="KW-1185">Reference proteome</keyword>
<keyword evidence="2" id="KW-0812">Transmembrane</keyword>
<feature type="compositionally biased region" description="Gly residues" evidence="1">
    <location>
        <begin position="353"/>
        <end position="380"/>
    </location>
</feature>
<dbReference type="RefSeq" id="WP_050058625.1">
    <property type="nucleotide sequence ID" value="NZ_JACHEK010000003.1"/>
</dbReference>